<name>A0A5A5T8R6_9CHLR</name>
<protein>
    <submittedName>
        <fullName evidence="2">Nucleotide-diphosphate-sugar epimerase</fullName>
    </submittedName>
</protein>
<evidence type="ECO:0000313" key="2">
    <source>
        <dbReference type="EMBL" id="GCF07304.1"/>
    </source>
</evidence>
<reference evidence="2 3" key="1">
    <citation type="submission" date="2019-01" db="EMBL/GenBank/DDBJ databases">
        <title>Draft genome sequence of Dictyobacter sp. Uno17.</title>
        <authorList>
            <person name="Wang C.M."/>
            <person name="Zheng Y."/>
            <person name="Sakai Y."/>
            <person name="Abe K."/>
            <person name="Yokota A."/>
            <person name="Yabe S."/>
        </authorList>
    </citation>
    <scope>NUCLEOTIDE SEQUENCE [LARGE SCALE GENOMIC DNA]</scope>
    <source>
        <strain evidence="2 3">Uno17</strain>
    </source>
</reference>
<proteinExistence type="predicted"/>
<organism evidence="2 3">
    <name type="scientific">Dictyobacter arantiisoli</name>
    <dbReference type="NCBI Taxonomy" id="2014874"/>
    <lineage>
        <taxon>Bacteria</taxon>
        <taxon>Bacillati</taxon>
        <taxon>Chloroflexota</taxon>
        <taxon>Ktedonobacteria</taxon>
        <taxon>Ktedonobacterales</taxon>
        <taxon>Dictyobacteraceae</taxon>
        <taxon>Dictyobacter</taxon>
    </lineage>
</organism>
<comment type="caution">
    <text evidence="2">The sequence shown here is derived from an EMBL/GenBank/DDBJ whole genome shotgun (WGS) entry which is preliminary data.</text>
</comment>
<dbReference type="Proteomes" id="UP000322530">
    <property type="component" value="Unassembled WGS sequence"/>
</dbReference>
<dbReference type="Gene3D" id="3.90.25.10">
    <property type="entry name" value="UDP-galactose 4-epimerase, domain 1"/>
    <property type="match status" value="1"/>
</dbReference>
<dbReference type="RefSeq" id="WP_172631851.1">
    <property type="nucleotide sequence ID" value="NZ_BIXY01000008.1"/>
</dbReference>
<gene>
    <name evidence="2" type="ORF">KDI_08680</name>
</gene>
<dbReference type="SUPFAM" id="SSF51735">
    <property type="entry name" value="NAD(P)-binding Rossmann-fold domains"/>
    <property type="match status" value="1"/>
</dbReference>
<dbReference type="EMBL" id="BIXY01000008">
    <property type="protein sequence ID" value="GCF07304.1"/>
    <property type="molecule type" value="Genomic_DNA"/>
</dbReference>
<feature type="domain" description="NmrA-like" evidence="1">
    <location>
        <begin position="4"/>
        <end position="271"/>
    </location>
</feature>
<dbReference type="InterPro" id="IPR051604">
    <property type="entry name" value="Ergot_Alk_Oxidoreductase"/>
</dbReference>
<dbReference type="AlphaFoldDB" id="A0A5A5T8R6"/>
<dbReference type="PANTHER" id="PTHR43162">
    <property type="match status" value="1"/>
</dbReference>
<evidence type="ECO:0000313" key="3">
    <source>
        <dbReference type="Proteomes" id="UP000322530"/>
    </source>
</evidence>
<keyword evidence="3" id="KW-1185">Reference proteome</keyword>
<evidence type="ECO:0000259" key="1">
    <source>
        <dbReference type="Pfam" id="PF05368"/>
    </source>
</evidence>
<sequence length="280" mass="29954">MILVTTAGKVGFETVRLLRQKALSVRVLVRNPEKVKSLVEIGAEIVVGDLDSLPSIDKAMKGIQTVVLVSPGIPAQELNVVHSAKRAGVKRVIKITNDASADSPIARRRWQYEIEAELLASGLNYTLLRANAYMQNVLALAPAIKKTGGFGSSAGLGRMGMIDARDVAAVAAEIAASSVTHVGKTYKLTGPALITYSEVAATLSKVLGRPVSYHELSFEEDKNAMIHAGLPKELAEMNAQFFGMVAGGDCDWLSEDVPVLLGRPARSLEEFATDYVSTFS</sequence>
<dbReference type="Gene3D" id="3.40.50.720">
    <property type="entry name" value="NAD(P)-binding Rossmann-like Domain"/>
    <property type="match status" value="1"/>
</dbReference>
<dbReference type="InterPro" id="IPR008030">
    <property type="entry name" value="NmrA-like"/>
</dbReference>
<dbReference type="PANTHER" id="PTHR43162:SF1">
    <property type="entry name" value="PRESTALK A DIFFERENTIATION PROTEIN A"/>
    <property type="match status" value="1"/>
</dbReference>
<dbReference type="Pfam" id="PF05368">
    <property type="entry name" value="NmrA"/>
    <property type="match status" value="1"/>
</dbReference>
<accession>A0A5A5T8R6</accession>
<dbReference type="InterPro" id="IPR036291">
    <property type="entry name" value="NAD(P)-bd_dom_sf"/>
</dbReference>